<organism evidence="1 2">
    <name type="scientific">Pedobacter steynii</name>
    <dbReference type="NCBI Taxonomy" id="430522"/>
    <lineage>
        <taxon>Bacteria</taxon>
        <taxon>Pseudomonadati</taxon>
        <taxon>Bacteroidota</taxon>
        <taxon>Sphingobacteriia</taxon>
        <taxon>Sphingobacteriales</taxon>
        <taxon>Sphingobacteriaceae</taxon>
        <taxon>Pedobacter</taxon>
    </lineage>
</organism>
<dbReference type="OrthoDB" id="957496at2"/>
<gene>
    <name evidence="1" type="ORF">BFS30_07370</name>
</gene>
<protein>
    <submittedName>
        <fullName evidence="1">Uncharacterized protein</fullName>
    </submittedName>
</protein>
<proteinExistence type="predicted"/>
<name>A0A1D7QE94_9SPHI</name>
<dbReference type="RefSeq" id="WP_069378695.1">
    <property type="nucleotide sequence ID" value="NZ_CP017141.1"/>
</dbReference>
<evidence type="ECO:0000313" key="2">
    <source>
        <dbReference type="Proteomes" id="UP000094313"/>
    </source>
</evidence>
<dbReference type="AlphaFoldDB" id="A0A1D7QE94"/>
<accession>A0A1D7QE94</accession>
<sequence>MMNKIYLTLGFCLIGLSIAFLFSWLNNNQQEISISVTEAPNTYTLSAFYPKGQTENVKRYLDNCLKPASIFRNSRELDQEITLSDQTRFYIKASEGRLYLKLDKSINSGNSIRRIKAICEGINFKGS</sequence>
<dbReference type="EMBL" id="CP017141">
    <property type="protein sequence ID" value="AOM77002.1"/>
    <property type="molecule type" value="Genomic_DNA"/>
</dbReference>
<dbReference type="KEGG" id="psty:BFS30_07370"/>
<keyword evidence="2" id="KW-1185">Reference proteome</keyword>
<evidence type="ECO:0000313" key="1">
    <source>
        <dbReference type="EMBL" id="AOM77002.1"/>
    </source>
</evidence>
<dbReference type="Proteomes" id="UP000094313">
    <property type="component" value="Chromosome"/>
</dbReference>
<reference evidence="1 2" key="1">
    <citation type="submission" date="2016-08" db="EMBL/GenBank/DDBJ databases">
        <authorList>
            <person name="Seilhamer J.J."/>
        </authorList>
    </citation>
    <scope>NUCLEOTIDE SEQUENCE [LARGE SCALE GENOMIC DNA]</scope>
    <source>
        <strain evidence="1 2">DX4</strain>
    </source>
</reference>